<proteinExistence type="predicted"/>
<evidence type="ECO:0000313" key="1">
    <source>
        <dbReference type="EMBL" id="GMF03694.1"/>
    </source>
</evidence>
<protein>
    <submittedName>
        <fullName evidence="1">Unnamed protein product</fullName>
    </submittedName>
</protein>
<dbReference type="Proteomes" id="UP001165101">
    <property type="component" value="Unassembled WGS sequence"/>
</dbReference>
<organism evidence="1 2">
    <name type="scientific">Candida boidinii</name>
    <name type="common">Yeast</name>
    <dbReference type="NCBI Taxonomy" id="5477"/>
    <lineage>
        <taxon>Eukaryota</taxon>
        <taxon>Fungi</taxon>
        <taxon>Dikarya</taxon>
        <taxon>Ascomycota</taxon>
        <taxon>Saccharomycotina</taxon>
        <taxon>Pichiomycetes</taxon>
        <taxon>Pichiales</taxon>
        <taxon>Pichiaceae</taxon>
        <taxon>Ogataea</taxon>
        <taxon>Ogataea/Candida clade</taxon>
    </lineage>
</organism>
<gene>
    <name evidence="1" type="ORF">Cboi01_000636000</name>
</gene>
<accession>A0ACB5UA18</accession>
<comment type="caution">
    <text evidence="1">The sequence shown here is derived from an EMBL/GenBank/DDBJ whole genome shotgun (WGS) entry which is preliminary data.</text>
</comment>
<keyword evidence="2" id="KW-1185">Reference proteome</keyword>
<dbReference type="EMBL" id="BSXV01006353">
    <property type="protein sequence ID" value="GMF03694.1"/>
    <property type="molecule type" value="Genomic_DNA"/>
</dbReference>
<reference evidence="1" key="1">
    <citation type="submission" date="2023-04" db="EMBL/GenBank/DDBJ databases">
        <title>Candida boidinii NBRC 1967.</title>
        <authorList>
            <person name="Ichikawa N."/>
            <person name="Sato H."/>
            <person name="Tonouchi N."/>
        </authorList>
    </citation>
    <scope>NUCLEOTIDE SEQUENCE</scope>
    <source>
        <strain evidence="1">NBRC 1967</strain>
    </source>
</reference>
<name>A0ACB5UA18_CANBO</name>
<sequence>MNSEIDSVTGIFSSSRTPSLTEALRSSGAGVNDSYSNTQSYVPQSEIITDESTSHCDHTENSFKLPPMTSRVINGTQGCGMVSNSKILQESYTQFQKDKKFSDNNSDNNNESNDIYHISETNDSFGDANNNVPSSIHSSNDNITKEDRENIIETDLNNPGIHVNNLNF</sequence>
<evidence type="ECO:0000313" key="2">
    <source>
        <dbReference type="Proteomes" id="UP001165101"/>
    </source>
</evidence>